<dbReference type="OrthoDB" id="5814149at2759"/>
<feature type="region of interest" description="Disordered" evidence="1">
    <location>
        <begin position="606"/>
        <end position="629"/>
    </location>
</feature>
<organism evidence="2 3">
    <name type="scientific">Toxocara canis</name>
    <name type="common">Canine roundworm</name>
    <dbReference type="NCBI Taxonomy" id="6265"/>
    <lineage>
        <taxon>Eukaryota</taxon>
        <taxon>Metazoa</taxon>
        <taxon>Ecdysozoa</taxon>
        <taxon>Nematoda</taxon>
        <taxon>Chromadorea</taxon>
        <taxon>Rhabditida</taxon>
        <taxon>Spirurina</taxon>
        <taxon>Ascaridomorpha</taxon>
        <taxon>Ascaridoidea</taxon>
        <taxon>Toxocaridae</taxon>
        <taxon>Toxocara</taxon>
    </lineage>
</organism>
<accession>A0A0B2UZC6</accession>
<comment type="caution">
    <text evidence="2">The sequence shown here is derived from an EMBL/GenBank/DDBJ whole genome shotgun (WGS) entry which is preliminary data.</text>
</comment>
<protein>
    <submittedName>
        <fullName evidence="2">Uncharacterized protein</fullName>
    </submittedName>
</protein>
<feature type="compositionally biased region" description="Basic and acidic residues" evidence="1">
    <location>
        <begin position="311"/>
        <end position="321"/>
    </location>
</feature>
<feature type="region of interest" description="Disordered" evidence="1">
    <location>
        <begin position="249"/>
        <end position="270"/>
    </location>
</feature>
<feature type="compositionally biased region" description="Basic and acidic residues" evidence="1">
    <location>
        <begin position="486"/>
        <end position="499"/>
    </location>
</feature>
<feature type="compositionally biased region" description="Polar residues" evidence="1">
    <location>
        <begin position="464"/>
        <end position="474"/>
    </location>
</feature>
<feature type="compositionally biased region" description="Polar residues" evidence="1">
    <location>
        <begin position="257"/>
        <end position="270"/>
    </location>
</feature>
<feature type="region of interest" description="Disordered" evidence="1">
    <location>
        <begin position="334"/>
        <end position="410"/>
    </location>
</feature>
<evidence type="ECO:0000313" key="2">
    <source>
        <dbReference type="EMBL" id="KHN74823.1"/>
    </source>
</evidence>
<sequence>MVETQENLQSTAARQVAKIEMQERIIERLSITTASQAQTISQLTELTEKLIKEQREQANTACLQEDIISILQEFQLQESRKANLVVLKAPEGVDESTTKADDEKMALNICTSASIPPDAIEKVFRHGIKNPGKFHPIKICFKDKNAPAHILSMLRRNLTFAQVLPCDSRIRRDLTPRELQLEYSARKECYERNKKENLNANLHPSSTYRTTNSSWYTGAGNDRPLSAYTPGSYRSRFDDNFSYRRGAYDVERPGTPSAETTSTNVQPGGNIMQTNHESHAGIMSRFRPVTRRVASTLLASPERYNYARSQSTDRKANRPEDGILNAHLRNRLLTPELNTDKNDYSYVNYHDTSSARGSMPREPDHTRIPSRGILKNKQSADLEPRAAGSSASENGRGLVGGKDQSSATSGVKNMLDRLKRHLSTEKSVSPAPPSTLSTQSGQPRASSVGFRHRFASAAGLGNTPAPSQSPNNPVASGHASIANNFDEGKATPSKADDQKNKKRSFLSLGRRRTTEMRLGPDGKIITAGYDDDFKRPSSPIEKIKSLFRKSKEPVAPAPVSSQPKGSTLGQYDYLHYSPIAPSAASTRYSLTDKVFGAYPSSNISPVAPRDPYTPQYRKHTGGSNGGVGINFNRYSYTPGASSERPLRHWYEDSHLY</sequence>
<keyword evidence="3" id="KW-1185">Reference proteome</keyword>
<feature type="compositionally biased region" description="Polar residues" evidence="1">
    <location>
        <begin position="434"/>
        <end position="445"/>
    </location>
</feature>
<dbReference type="AlphaFoldDB" id="A0A0B2UZC6"/>
<dbReference type="EMBL" id="JPKZ01002823">
    <property type="protein sequence ID" value="KHN74823.1"/>
    <property type="molecule type" value="Genomic_DNA"/>
</dbReference>
<gene>
    <name evidence="2" type="ORF">Tcan_14158</name>
</gene>
<dbReference type="OMA" id="HESHAGI"/>
<name>A0A0B2UZC6_TOXCA</name>
<dbReference type="Proteomes" id="UP000031036">
    <property type="component" value="Unassembled WGS sequence"/>
</dbReference>
<reference evidence="2 3" key="1">
    <citation type="submission" date="2014-11" db="EMBL/GenBank/DDBJ databases">
        <title>Genetic blueprint of the zoonotic pathogen Toxocara canis.</title>
        <authorList>
            <person name="Zhu X.-Q."/>
            <person name="Korhonen P.K."/>
            <person name="Cai H."/>
            <person name="Young N.D."/>
            <person name="Nejsum P."/>
            <person name="von Samson-Himmelstjerna G."/>
            <person name="Boag P.R."/>
            <person name="Tan P."/>
            <person name="Li Q."/>
            <person name="Min J."/>
            <person name="Yang Y."/>
            <person name="Wang X."/>
            <person name="Fang X."/>
            <person name="Hall R.S."/>
            <person name="Hofmann A."/>
            <person name="Sternberg P.W."/>
            <person name="Jex A.R."/>
            <person name="Gasser R.B."/>
        </authorList>
    </citation>
    <scope>NUCLEOTIDE SEQUENCE [LARGE SCALE GENOMIC DNA]</scope>
    <source>
        <strain evidence="2">PN_DK_2014</strain>
    </source>
</reference>
<feature type="region of interest" description="Disordered" evidence="1">
    <location>
        <begin position="304"/>
        <end position="323"/>
    </location>
</feature>
<evidence type="ECO:0000313" key="3">
    <source>
        <dbReference type="Proteomes" id="UP000031036"/>
    </source>
</evidence>
<feature type="region of interest" description="Disordered" evidence="1">
    <location>
        <begin position="423"/>
        <end position="517"/>
    </location>
</feature>
<evidence type="ECO:0000256" key="1">
    <source>
        <dbReference type="SAM" id="MobiDB-lite"/>
    </source>
</evidence>
<proteinExistence type="predicted"/>